<keyword evidence="4" id="KW-1185">Reference proteome</keyword>
<evidence type="ECO:0000256" key="1">
    <source>
        <dbReference type="SAM" id="MobiDB-lite"/>
    </source>
</evidence>
<feature type="domain" description="DUF2169" evidence="2">
    <location>
        <begin position="129"/>
        <end position="249"/>
    </location>
</feature>
<reference evidence="3 4" key="1">
    <citation type="submission" date="2015-07" db="EMBL/GenBank/DDBJ databases">
        <title>Genome analysis of myxobacterium Chondromyces crocatus Cm c5 reveals a high potential for natural compound synthesis and the genetic basis for the loss of fruiting body formation.</title>
        <authorList>
            <person name="Zaburannyi N."/>
            <person name="Bunk B."/>
            <person name="Maier J."/>
            <person name="Overmann J."/>
            <person name="Mueller R."/>
        </authorList>
    </citation>
    <scope>NUCLEOTIDE SEQUENCE [LARGE SCALE GENOMIC DNA]</scope>
    <source>
        <strain evidence="3 4">Cm c5</strain>
    </source>
</reference>
<name>A0A0K1EBA4_CHOCO</name>
<accession>A0A0K1EBA4</accession>
<evidence type="ECO:0000313" key="3">
    <source>
        <dbReference type="EMBL" id="AKT38161.1"/>
    </source>
</evidence>
<evidence type="ECO:0000313" key="4">
    <source>
        <dbReference type="Proteomes" id="UP000067626"/>
    </source>
</evidence>
<dbReference type="STRING" id="52.CMC5_023040"/>
<dbReference type="Proteomes" id="UP000067626">
    <property type="component" value="Chromosome"/>
</dbReference>
<gene>
    <name evidence="3" type="ORF">CMC5_023040</name>
</gene>
<protein>
    <recommendedName>
        <fullName evidence="2">DUF2169 domain-containing protein</fullName>
    </recommendedName>
</protein>
<organism evidence="3 4">
    <name type="scientific">Chondromyces crocatus</name>
    <dbReference type="NCBI Taxonomy" id="52"/>
    <lineage>
        <taxon>Bacteria</taxon>
        <taxon>Pseudomonadati</taxon>
        <taxon>Myxococcota</taxon>
        <taxon>Polyangia</taxon>
        <taxon>Polyangiales</taxon>
        <taxon>Polyangiaceae</taxon>
        <taxon>Chondromyces</taxon>
    </lineage>
</organism>
<proteinExistence type="predicted"/>
<dbReference type="KEGG" id="ccro:CMC5_023040"/>
<feature type="domain" description="DUF2169" evidence="2">
    <location>
        <begin position="24"/>
        <end position="110"/>
    </location>
</feature>
<feature type="region of interest" description="Disordered" evidence="1">
    <location>
        <begin position="45"/>
        <end position="66"/>
    </location>
</feature>
<dbReference type="Pfam" id="PF09937">
    <property type="entry name" value="DUF2169"/>
    <property type="match status" value="2"/>
</dbReference>
<sequence>MDLALLCPFHIGVTRWTSPEPRRTVIIKATFTLDRDGELRLAQEQRPLEVDRPSAQATDELETASDFAPHKERVDVLLVGHAHAPAPASVIPAALQVGGLGLNFMAVASRPVDAIPLSVAHVRTEGPPSGVPLRLGPLSPRSPARRAFVGDRAVDRWGAPVGPLTGDFDFAYFNAAPLHLQLEALPGGTEIVLSGLLRGAPRRTLLVPRRRPLVYLLDAGAQRQCVRIGVRCDTVIIDTDRALLSLVWRGSFDDTLVSAHQRLLVAFEMADTRWSTDEVREQLKYTRSGRATESTAAPAASVPAPRIAAPQVLLVPTTPDEDDEMDEGVNTMAPAFEPSASAAHVLPFITTPHDLRDEPAERVSPYDTALPFGAPGVVPPPPRLWTEGPAFLREKTLIPQLSMPDTEVRSPPRLDTPASALAALTPPPVPARRASAPPGQELLPVDRYVAIRAELAQGRRREVLRRHGFDPTSWKRQEQLQIATIQSEALAGQSTRAMSLARALEEAGLA</sequence>
<dbReference type="RefSeq" id="WP_169796515.1">
    <property type="nucleotide sequence ID" value="NZ_CP012159.1"/>
</dbReference>
<dbReference type="InterPro" id="IPR018683">
    <property type="entry name" value="DUF2169"/>
</dbReference>
<evidence type="ECO:0000259" key="2">
    <source>
        <dbReference type="Pfam" id="PF09937"/>
    </source>
</evidence>
<dbReference type="EMBL" id="CP012159">
    <property type="protein sequence ID" value="AKT38161.1"/>
    <property type="molecule type" value="Genomic_DNA"/>
</dbReference>
<dbReference type="PATRIC" id="fig|52.7.peg.2488"/>
<dbReference type="AlphaFoldDB" id="A0A0K1EBA4"/>